<keyword evidence="1" id="KW-0479">Metal-binding</keyword>
<sequence length="474" mass="52748">MPAMRPSRTAAGASVLAGSVMATPASLSHDANLSRQRQAGRADRISAVQHPRQAMRTVESTNSLVGFTFWSRLVLQIVHAEPAIKHAVLALGALHQYLELPHEDPTRVDHLAFTEEQHRKALTAAKILVASATPEDLDRVLAACVLFICYEGIRGDYAASRVHMESGRSIVKSNRERLRQSSRRNDLVEIQYALARLDLSALTFQDTSAPMTLSVDEYYQMHPSTTPDMEFNTFAEAHASLTDLARLVLIADIPSSDSITGASNWNMDVYNTERANCVILVRRWKTNFEDLLCCHPDAAPPLSINMLRMMHATTSIIIAAGEFGPDTRWDEHYDGFVEIVDLAESIVAELCQSGCQSYFSVEQGYIDGAFLVATRCRDPVIRRRAIEVLRRLPRQEGIWQSAGAAAVAQRWIEVEEEGPKAPECASDVRTRVSSARTSANVDASSVRLQLYMSTRESAHPVVREEYVQWQKQRG</sequence>
<proteinExistence type="predicted"/>
<dbReference type="PANTHER" id="PTHR36206">
    <property type="entry name" value="ASPERCRYPTIN BIOSYNTHESIS CLUSTER-SPECIFIC TRANSCRIPTION REGULATOR ATNN-RELATED"/>
    <property type="match status" value="1"/>
</dbReference>
<gene>
    <name evidence="8" type="ORF">LTR82_001925</name>
</gene>
<evidence type="ECO:0000256" key="3">
    <source>
        <dbReference type="ARBA" id="ARBA00023015"/>
    </source>
</evidence>
<protein>
    <submittedName>
        <fullName evidence="8">Uncharacterized protein</fullName>
    </submittedName>
</protein>
<keyword evidence="2" id="KW-0862">Zinc</keyword>
<evidence type="ECO:0000256" key="7">
    <source>
        <dbReference type="SAM" id="MobiDB-lite"/>
    </source>
</evidence>
<dbReference type="Proteomes" id="UP001168146">
    <property type="component" value="Unassembled WGS sequence"/>
</dbReference>
<evidence type="ECO:0000256" key="6">
    <source>
        <dbReference type="ARBA" id="ARBA00023242"/>
    </source>
</evidence>
<feature type="region of interest" description="Disordered" evidence="7">
    <location>
        <begin position="27"/>
        <end position="48"/>
    </location>
</feature>
<name>A0AAN6JEG0_9PEZI</name>
<dbReference type="InterPro" id="IPR052360">
    <property type="entry name" value="Transcr_Regulatory_Proteins"/>
</dbReference>
<evidence type="ECO:0000313" key="9">
    <source>
        <dbReference type="Proteomes" id="UP001168146"/>
    </source>
</evidence>
<organism evidence="8 9">
    <name type="scientific">Friedmanniomyces endolithicus</name>
    <dbReference type="NCBI Taxonomy" id="329885"/>
    <lineage>
        <taxon>Eukaryota</taxon>
        <taxon>Fungi</taxon>
        <taxon>Dikarya</taxon>
        <taxon>Ascomycota</taxon>
        <taxon>Pezizomycotina</taxon>
        <taxon>Dothideomycetes</taxon>
        <taxon>Dothideomycetidae</taxon>
        <taxon>Mycosphaerellales</taxon>
        <taxon>Teratosphaeriaceae</taxon>
        <taxon>Friedmanniomyces</taxon>
    </lineage>
</organism>
<reference evidence="8" key="1">
    <citation type="submission" date="2021-12" db="EMBL/GenBank/DDBJ databases">
        <title>Black yeast isolated from Biological Soil Crust.</title>
        <authorList>
            <person name="Kurbessoian T."/>
        </authorList>
    </citation>
    <scope>NUCLEOTIDE SEQUENCE</scope>
    <source>
        <strain evidence="8">CCFEE 5208</strain>
    </source>
</reference>
<evidence type="ECO:0000256" key="2">
    <source>
        <dbReference type="ARBA" id="ARBA00022833"/>
    </source>
</evidence>
<evidence type="ECO:0000313" key="8">
    <source>
        <dbReference type="EMBL" id="KAK0327163.1"/>
    </source>
</evidence>
<dbReference type="PANTHER" id="PTHR36206:SF4">
    <property type="entry name" value="HYPOTHETICAL CONSERVED PROTEIN (EUROFUNG)-RELATED"/>
    <property type="match status" value="1"/>
</dbReference>
<keyword evidence="3" id="KW-0805">Transcription regulation</keyword>
<dbReference type="AlphaFoldDB" id="A0AAN6JEG0"/>
<dbReference type="GO" id="GO:0003677">
    <property type="term" value="F:DNA binding"/>
    <property type="evidence" value="ECO:0007669"/>
    <property type="project" value="UniProtKB-KW"/>
</dbReference>
<evidence type="ECO:0000256" key="4">
    <source>
        <dbReference type="ARBA" id="ARBA00023125"/>
    </source>
</evidence>
<keyword evidence="5" id="KW-0804">Transcription</keyword>
<feature type="compositionally biased region" description="Polar residues" evidence="7">
    <location>
        <begin position="27"/>
        <end position="37"/>
    </location>
</feature>
<dbReference type="EMBL" id="JASUXU010000003">
    <property type="protein sequence ID" value="KAK0327163.1"/>
    <property type="molecule type" value="Genomic_DNA"/>
</dbReference>
<evidence type="ECO:0000256" key="5">
    <source>
        <dbReference type="ARBA" id="ARBA00023163"/>
    </source>
</evidence>
<dbReference type="GO" id="GO:0046872">
    <property type="term" value="F:metal ion binding"/>
    <property type="evidence" value="ECO:0007669"/>
    <property type="project" value="UniProtKB-KW"/>
</dbReference>
<accession>A0AAN6JEG0</accession>
<keyword evidence="6" id="KW-0539">Nucleus</keyword>
<comment type="caution">
    <text evidence="8">The sequence shown here is derived from an EMBL/GenBank/DDBJ whole genome shotgun (WGS) entry which is preliminary data.</text>
</comment>
<dbReference type="Pfam" id="PF11951">
    <property type="entry name" value="Fungal_trans_2"/>
    <property type="match status" value="1"/>
</dbReference>
<evidence type="ECO:0000256" key="1">
    <source>
        <dbReference type="ARBA" id="ARBA00022723"/>
    </source>
</evidence>
<dbReference type="InterPro" id="IPR021858">
    <property type="entry name" value="Fun_TF"/>
</dbReference>
<keyword evidence="4" id="KW-0238">DNA-binding</keyword>